<dbReference type="GeneTree" id="ENSGT00940000160051"/>
<comment type="subunit">
    <text evidence="8">Heterodimer. The active follitropin is a heterodimer composed of an alpha chain/CGA shared with other hormones and a unique beta chain/FSHB shown here.</text>
</comment>
<gene>
    <name evidence="15" type="primary">FSHB</name>
</gene>
<evidence type="ECO:0000256" key="13">
    <source>
        <dbReference type="SAM" id="SignalP"/>
    </source>
</evidence>
<dbReference type="InterPro" id="IPR006208">
    <property type="entry name" value="Glyco_hormone_CN"/>
</dbReference>
<feature type="signal peptide" evidence="13">
    <location>
        <begin position="1"/>
        <end position="26"/>
    </location>
</feature>
<feature type="domain" description="Glycoprotein hormone subunit beta" evidence="14">
    <location>
        <begin position="26"/>
        <end position="130"/>
    </location>
</feature>
<proteinExistence type="inferred from homology"/>
<evidence type="ECO:0000313" key="16">
    <source>
        <dbReference type="Proteomes" id="UP000694406"/>
    </source>
</evidence>
<keyword evidence="13" id="KW-0732">Signal</keyword>
<evidence type="ECO:0000259" key="14">
    <source>
        <dbReference type="Pfam" id="PF00007"/>
    </source>
</evidence>
<evidence type="ECO:0000256" key="4">
    <source>
        <dbReference type="ARBA" id="ARBA00022702"/>
    </source>
</evidence>
<dbReference type="PROSITE" id="PS00689">
    <property type="entry name" value="GLYCO_HORMONE_BETA_2"/>
    <property type="match status" value="1"/>
</dbReference>
<evidence type="ECO:0000256" key="10">
    <source>
        <dbReference type="ARBA" id="ARBA00041687"/>
    </source>
</evidence>
<dbReference type="SMART" id="SM00068">
    <property type="entry name" value="GHB"/>
    <property type="match status" value="1"/>
</dbReference>
<accession>A0A8C5RET0</accession>
<dbReference type="InterPro" id="IPR001545">
    <property type="entry name" value="Gonadotropin_bsu"/>
</dbReference>
<evidence type="ECO:0000256" key="7">
    <source>
        <dbReference type="ARBA" id="ARBA00037318"/>
    </source>
</evidence>
<dbReference type="GO" id="GO:0007179">
    <property type="term" value="P:transforming growth factor beta receptor signaling pathway"/>
    <property type="evidence" value="ECO:0007669"/>
    <property type="project" value="Ensembl"/>
</dbReference>
<comment type="function">
    <text evidence="7">Together with the alpha chain CGA constitutes follitropin, the follicle-stimulating hormone, and provides its biological specificity to the hormone heterodimer. Binds FSHR, a G protein-coupled receptor, on target cells to activate downstream signaling pathways. Follitropin is involved in follicle development and spermatogenesis in reproductive organs.</text>
</comment>
<reference evidence="15" key="1">
    <citation type="submission" date="2025-08" db="UniProtKB">
        <authorList>
            <consortium name="Ensembl"/>
        </authorList>
    </citation>
    <scope>IDENTIFICATION</scope>
</reference>
<organism evidence="15 16">
    <name type="scientific">Laticauda laticaudata</name>
    <name type="common">Blue-ringed sea krait</name>
    <name type="synonym">Blue-lipped sea krait</name>
    <dbReference type="NCBI Taxonomy" id="8630"/>
    <lineage>
        <taxon>Eukaryota</taxon>
        <taxon>Metazoa</taxon>
        <taxon>Chordata</taxon>
        <taxon>Craniata</taxon>
        <taxon>Vertebrata</taxon>
        <taxon>Euteleostomi</taxon>
        <taxon>Lepidosauria</taxon>
        <taxon>Squamata</taxon>
        <taxon>Bifurcata</taxon>
        <taxon>Unidentata</taxon>
        <taxon>Episquamata</taxon>
        <taxon>Toxicofera</taxon>
        <taxon>Serpentes</taxon>
        <taxon>Colubroidea</taxon>
        <taxon>Elapidae</taxon>
        <taxon>Laticaudinae</taxon>
        <taxon>Laticauda</taxon>
    </lineage>
</organism>
<name>A0A8C5RET0_LATLA</name>
<evidence type="ECO:0000256" key="12">
    <source>
        <dbReference type="RuleBase" id="RU004069"/>
    </source>
</evidence>
<evidence type="ECO:0000256" key="8">
    <source>
        <dbReference type="ARBA" id="ARBA00038691"/>
    </source>
</evidence>
<dbReference type="FunFam" id="2.10.90.10:FF:000007">
    <property type="entry name" value="Luteinizing hormone beta subunit"/>
    <property type="match status" value="1"/>
</dbReference>
<keyword evidence="5" id="KW-1015">Disulfide bond</keyword>
<feature type="chain" id="PRO_5034556529" description="Follitropin subunit beta" evidence="13">
    <location>
        <begin position="27"/>
        <end position="139"/>
    </location>
</feature>
<evidence type="ECO:0000256" key="1">
    <source>
        <dbReference type="ARBA" id="ARBA00004613"/>
    </source>
</evidence>
<dbReference type="GO" id="GO:0005615">
    <property type="term" value="C:extracellular space"/>
    <property type="evidence" value="ECO:0007669"/>
    <property type="project" value="Ensembl"/>
</dbReference>
<evidence type="ECO:0000256" key="2">
    <source>
        <dbReference type="ARBA" id="ARBA00006552"/>
    </source>
</evidence>
<dbReference type="Gene3D" id="2.10.90.10">
    <property type="entry name" value="Cystine-knot cytokines"/>
    <property type="match status" value="1"/>
</dbReference>
<dbReference type="SUPFAM" id="SSF57501">
    <property type="entry name" value="Cystine-knot cytokines"/>
    <property type="match status" value="1"/>
</dbReference>
<evidence type="ECO:0000256" key="6">
    <source>
        <dbReference type="ARBA" id="ARBA00023180"/>
    </source>
</evidence>
<dbReference type="GO" id="GO:0005737">
    <property type="term" value="C:cytoplasm"/>
    <property type="evidence" value="ECO:0007669"/>
    <property type="project" value="Ensembl"/>
</dbReference>
<evidence type="ECO:0000256" key="9">
    <source>
        <dbReference type="ARBA" id="ARBA00040964"/>
    </source>
</evidence>
<dbReference type="Pfam" id="PF00007">
    <property type="entry name" value="Cys_knot"/>
    <property type="match status" value="1"/>
</dbReference>
<dbReference type="PANTHER" id="PTHR11515">
    <property type="entry name" value="GLYCOPROTEIN HORMONE BETA CHAIN"/>
    <property type="match status" value="1"/>
</dbReference>
<comment type="similarity">
    <text evidence="2 12">Belongs to the glycoprotein hormones subunit beta family.</text>
</comment>
<keyword evidence="4 12" id="KW-0372">Hormone</keyword>
<dbReference type="PROSITE" id="PS00261">
    <property type="entry name" value="GLYCO_HORMONE_BETA_1"/>
    <property type="match status" value="1"/>
</dbReference>
<evidence type="ECO:0000256" key="5">
    <source>
        <dbReference type="ARBA" id="ARBA00023157"/>
    </source>
</evidence>
<sequence>LLLFFICKMATTLCALLFFCWKMIYCHSCELSNITIAVEKEECGFCILVNATWCSGYCFTRDRANMILPQKHVQNVCTFKSIVYETVKIPGCADHAESFYSYPVATGCHCSTCDTDITDCTRRGLEPNYCSYGQPRIME</sequence>
<comment type="subcellular location">
    <subcellularLocation>
        <location evidence="1 12">Secreted</location>
    </subcellularLocation>
</comment>
<dbReference type="Ensembl" id="ENSLLTT00000001634.1">
    <property type="protein sequence ID" value="ENSLLTP00000001574.1"/>
    <property type="gene ID" value="ENSLLTG00000001220.1"/>
</dbReference>
<keyword evidence="6" id="KW-0325">Glycoprotein</keyword>
<keyword evidence="16" id="KW-1185">Reference proteome</keyword>
<evidence type="ECO:0000256" key="11">
    <source>
        <dbReference type="ARBA" id="ARBA00042045"/>
    </source>
</evidence>
<evidence type="ECO:0000256" key="3">
    <source>
        <dbReference type="ARBA" id="ARBA00022525"/>
    </source>
</evidence>
<dbReference type="InterPro" id="IPR029034">
    <property type="entry name" value="Cystine-knot_cytokine"/>
</dbReference>
<dbReference type="InterPro" id="IPR018245">
    <property type="entry name" value="Gonadotropin_bsu_CS"/>
</dbReference>
<keyword evidence="3" id="KW-0964">Secreted</keyword>
<dbReference type="AlphaFoldDB" id="A0A8C5RET0"/>
<dbReference type="Proteomes" id="UP000694406">
    <property type="component" value="Unplaced"/>
</dbReference>
<dbReference type="GO" id="GO:0042699">
    <property type="term" value="P:follicle-stimulating hormone signaling pathway"/>
    <property type="evidence" value="ECO:0007669"/>
    <property type="project" value="TreeGrafter"/>
</dbReference>
<dbReference type="GO" id="GO:0010893">
    <property type="term" value="P:positive regulation of steroid biosynthetic process"/>
    <property type="evidence" value="ECO:0007669"/>
    <property type="project" value="Ensembl"/>
</dbReference>
<reference evidence="15" key="2">
    <citation type="submission" date="2025-09" db="UniProtKB">
        <authorList>
            <consortium name="Ensembl"/>
        </authorList>
    </citation>
    <scope>IDENTIFICATION</scope>
</reference>
<dbReference type="CDD" id="cd00069">
    <property type="entry name" value="GHB_like"/>
    <property type="match status" value="1"/>
</dbReference>
<evidence type="ECO:0000313" key="15">
    <source>
        <dbReference type="Ensembl" id="ENSLLTP00000001574.1"/>
    </source>
</evidence>
<dbReference type="PANTHER" id="PTHR11515:SF17">
    <property type="entry name" value="FOLLITROPIN SUBUNIT BETA"/>
    <property type="match status" value="1"/>
</dbReference>
<dbReference type="GO" id="GO:0016913">
    <property type="term" value="F:follicle-stimulating hormone activity"/>
    <property type="evidence" value="ECO:0007669"/>
    <property type="project" value="Ensembl"/>
</dbReference>
<dbReference type="GO" id="GO:0016914">
    <property type="term" value="C:follicle-stimulating hormone complex"/>
    <property type="evidence" value="ECO:0007669"/>
    <property type="project" value="Ensembl"/>
</dbReference>
<protein>
    <recommendedName>
        <fullName evidence="9">Follitropin subunit beta</fullName>
    </recommendedName>
    <alternativeName>
        <fullName evidence="10">Follicle-stimulating hormone beta subunit</fullName>
    </alternativeName>
    <alternativeName>
        <fullName evidence="11">Follitropin beta chain</fullName>
    </alternativeName>
</protein>